<name>A0A8S5MI40_9CAUD</name>
<evidence type="ECO:0000313" key="1">
    <source>
        <dbReference type="EMBL" id="DAD81872.1"/>
    </source>
</evidence>
<sequence length="188" mass="22724">MIRISISEGAKFFLLSYIAFWKRLKKEKYKYPKVYKNKEGKMFLDREEVEKIASFEIDFLKKHISVNKVSQLLFGNTITLNQYLKRDTYCFLPVETYCEKQYLNKDKFYTFFADYCDNKKLVPHKVLYNLLCGYGFYSKLSYDIIDCEEFKKIRKVRFTSDSNARVFYNINDLNCFLTNKGFRKITFY</sequence>
<protein>
    <submittedName>
        <fullName evidence="1">Uncharacterized protein</fullName>
    </submittedName>
</protein>
<reference evidence="1" key="1">
    <citation type="journal article" date="2021" name="Proc. Natl. Acad. Sci. U.S.A.">
        <title>A Catalog of Tens of Thousands of Viruses from Human Metagenomes Reveals Hidden Associations with Chronic Diseases.</title>
        <authorList>
            <person name="Tisza M.J."/>
            <person name="Buck C.B."/>
        </authorList>
    </citation>
    <scope>NUCLEOTIDE SEQUENCE</scope>
    <source>
        <strain evidence="1">CtvyM23</strain>
    </source>
</reference>
<proteinExistence type="predicted"/>
<dbReference type="EMBL" id="BK014908">
    <property type="protein sequence ID" value="DAD81872.1"/>
    <property type="molecule type" value="Genomic_DNA"/>
</dbReference>
<organism evidence="1">
    <name type="scientific">Siphoviridae sp. ctvyM23</name>
    <dbReference type="NCBI Taxonomy" id="2826514"/>
    <lineage>
        <taxon>Viruses</taxon>
        <taxon>Duplodnaviria</taxon>
        <taxon>Heunggongvirae</taxon>
        <taxon>Uroviricota</taxon>
        <taxon>Caudoviricetes</taxon>
    </lineage>
</organism>
<accession>A0A8S5MI40</accession>